<evidence type="ECO:0008006" key="6">
    <source>
        <dbReference type="Google" id="ProtNLM"/>
    </source>
</evidence>
<dbReference type="RefSeq" id="WP_145877727.1">
    <property type="nucleotide sequence ID" value="NZ_CP046904.1"/>
</dbReference>
<protein>
    <recommendedName>
        <fullName evidence="6">DUF1453 domain-containing protein</fullName>
    </recommendedName>
</protein>
<dbReference type="EMBL" id="CP046904">
    <property type="protein sequence ID" value="QGZ40986.1"/>
    <property type="molecule type" value="Genomic_DNA"/>
</dbReference>
<keyword evidence="1" id="KW-0812">Transmembrane</keyword>
<accession>A0A562PLM8</accession>
<dbReference type="Proteomes" id="UP000315112">
    <property type="component" value="Unassembled WGS sequence"/>
</dbReference>
<feature type="transmembrane region" description="Helical" evidence="1">
    <location>
        <begin position="100"/>
        <end position="120"/>
    </location>
</feature>
<evidence type="ECO:0000313" key="4">
    <source>
        <dbReference type="Proteomes" id="UP000315112"/>
    </source>
</evidence>
<feature type="transmembrane region" description="Helical" evidence="1">
    <location>
        <begin position="141"/>
        <end position="161"/>
    </location>
</feature>
<reference evidence="3" key="2">
    <citation type="submission" date="2019-07" db="EMBL/GenBank/DDBJ databases">
        <authorList>
            <person name="Whitman W."/>
            <person name="Huntemann M."/>
            <person name="Clum A."/>
            <person name="Pillay M."/>
            <person name="Palaniappan K."/>
            <person name="Varghese N."/>
            <person name="Mikhailova N."/>
            <person name="Stamatis D."/>
            <person name="Reddy T."/>
            <person name="Daum C."/>
            <person name="Shapiro N."/>
            <person name="Ivanova N."/>
            <person name="Kyrpides N."/>
            <person name="Woyke T."/>
        </authorList>
    </citation>
    <scope>NUCLEOTIDE SEQUENCE</scope>
    <source>
        <strain evidence="3">CGMCC 1.10685</strain>
    </source>
</reference>
<name>A0A562PLM8_9BURK</name>
<dbReference type="OrthoDB" id="8703297at2"/>
<sequence length="174" mass="19879">MQLTTLALLILIPLLIWRVYSRLRQFFVRQESLMWKHWTGAGFFGIVLLASAIALREDVLALSSLAAGALAGGWLGYFTLKKTRFETVGRRYFFKPYDRFGILVCMLFAARVLHIGIELYMNRQSDFPVPITREMVLRHPLSCLALGLLAGYLATFSAGMLRWRRAQPPLPELE</sequence>
<keyword evidence="1" id="KW-0472">Membrane</keyword>
<keyword evidence="5" id="KW-1185">Reference proteome</keyword>
<dbReference type="AlphaFoldDB" id="A0A562PLM8"/>
<dbReference type="Pfam" id="PF07301">
    <property type="entry name" value="DUF1453"/>
    <property type="match status" value="1"/>
</dbReference>
<reference evidence="3 4" key="1">
    <citation type="journal article" date="2015" name="Stand. Genomic Sci.">
        <title>Genomic Encyclopedia of Bacterial and Archaeal Type Strains, Phase III: the genomes of soil and plant-associated and newly described type strains.</title>
        <authorList>
            <person name="Whitman W.B."/>
            <person name="Woyke T."/>
            <person name="Klenk H.P."/>
            <person name="Zhou Y."/>
            <person name="Lilburn T.G."/>
            <person name="Beck B.J."/>
            <person name="De Vos P."/>
            <person name="Vandamme P."/>
            <person name="Eisen J.A."/>
            <person name="Garrity G."/>
            <person name="Hugenholtz P."/>
            <person name="Kyrpides N.C."/>
        </authorList>
    </citation>
    <scope>NUCLEOTIDE SEQUENCE [LARGE SCALE GENOMIC DNA]</scope>
    <source>
        <strain evidence="3 4">CGMCC 1.10685</strain>
    </source>
</reference>
<proteinExistence type="predicted"/>
<gene>
    <name evidence="2" type="ORF">GO485_19190</name>
    <name evidence="3" type="ORF">IP92_03705</name>
</gene>
<keyword evidence="1" id="KW-1133">Transmembrane helix</keyword>
<dbReference type="EMBL" id="VLKW01000007">
    <property type="protein sequence ID" value="TWI45327.1"/>
    <property type="molecule type" value="Genomic_DNA"/>
</dbReference>
<evidence type="ECO:0000256" key="1">
    <source>
        <dbReference type="SAM" id="Phobius"/>
    </source>
</evidence>
<evidence type="ECO:0000313" key="2">
    <source>
        <dbReference type="EMBL" id="QGZ40986.1"/>
    </source>
</evidence>
<organism evidence="3 4">
    <name type="scientific">Pseudoduganella flava</name>
    <dbReference type="NCBI Taxonomy" id="871742"/>
    <lineage>
        <taxon>Bacteria</taxon>
        <taxon>Pseudomonadati</taxon>
        <taxon>Pseudomonadota</taxon>
        <taxon>Betaproteobacteria</taxon>
        <taxon>Burkholderiales</taxon>
        <taxon>Oxalobacteraceae</taxon>
        <taxon>Telluria group</taxon>
        <taxon>Pseudoduganella</taxon>
    </lineage>
</organism>
<dbReference type="InterPro" id="IPR058247">
    <property type="entry name" value="DUF1453"/>
</dbReference>
<feature type="transmembrane region" description="Helical" evidence="1">
    <location>
        <begin position="62"/>
        <end position="80"/>
    </location>
</feature>
<feature type="transmembrane region" description="Helical" evidence="1">
    <location>
        <begin position="37"/>
        <end position="55"/>
    </location>
</feature>
<dbReference type="Proteomes" id="UP000437862">
    <property type="component" value="Chromosome"/>
</dbReference>
<evidence type="ECO:0000313" key="3">
    <source>
        <dbReference type="EMBL" id="TWI45327.1"/>
    </source>
</evidence>
<evidence type="ECO:0000313" key="5">
    <source>
        <dbReference type="Proteomes" id="UP000437862"/>
    </source>
</evidence>
<reference evidence="2 5" key="3">
    <citation type="submission" date="2019-12" db="EMBL/GenBank/DDBJ databases">
        <title>Draft Genome Sequences of Six Type Strains of the Genus Massilia.</title>
        <authorList>
            <person name="Miess H."/>
            <person name="Frediansyah A."/>
            <person name="Goeker M."/>
            <person name="Gross H."/>
        </authorList>
    </citation>
    <scope>NUCLEOTIDE SEQUENCE [LARGE SCALE GENOMIC DNA]</scope>
    <source>
        <strain evidence="2 5">DSM 26639</strain>
    </source>
</reference>